<gene>
    <name evidence="3" type="ORF">LSAA_11725</name>
</gene>
<dbReference type="InterPro" id="IPR029071">
    <property type="entry name" value="Ubiquitin-like_domsf"/>
</dbReference>
<evidence type="ECO:0000313" key="3">
    <source>
        <dbReference type="EMBL" id="CAF2969353.1"/>
    </source>
</evidence>
<keyword evidence="1" id="KW-0175">Coiled coil</keyword>
<dbReference type="PANTHER" id="PTHR15286">
    <property type="entry name" value="RAS-ASSOCIATING DOMAIN CONTAINING PROTEIN"/>
    <property type="match status" value="1"/>
</dbReference>
<protein>
    <submittedName>
        <fullName evidence="3">(salmon louse) hypothetical protein</fullName>
    </submittedName>
</protein>
<dbReference type="AlphaFoldDB" id="A0A7R8CYG9"/>
<feature type="compositionally biased region" description="Basic and acidic residues" evidence="2">
    <location>
        <begin position="229"/>
        <end position="246"/>
    </location>
</feature>
<evidence type="ECO:0000313" key="4">
    <source>
        <dbReference type="Proteomes" id="UP000675881"/>
    </source>
</evidence>
<evidence type="ECO:0000256" key="1">
    <source>
        <dbReference type="SAM" id="Coils"/>
    </source>
</evidence>
<keyword evidence="4" id="KW-1185">Reference proteome</keyword>
<dbReference type="PANTHER" id="PTHR15286:SF1">
    <property type="entry name" value="FI07216P"/>
    <property type="match status" value="1"/>
</dbReference>
<dbReference type="InterPro" id="IPR033593">
    <property type="entry name" value="N-RASSF"/>
</dbReference>
<feature type="region of interest" description="Disordered" evidence="2">
    <location>
        <begin position="229"/>
        <end position="264"/>
    </location>
</feature>
<feature type="compositionally biased region" description="Polar residues" evidence="2">
    <location>
        <begin position="448"/>
        <end position="458"/>
    </location>
</feature>
<feature type="region of interest" description="Disordered" evidence="2">
    <location>
        <begin position="403"/>
        <end position="424"/>
    </location>
</feature>
<feature type="compositionally biased region" description="Low complexity" evidence="2">
    <location>
        <begin position="479"/>
        <end position="496"/>
    </location>
</feature>
<dbReference type="Proteomes" id="UP000675881">
    <property type="component" value="Chromosome 6"/>
</dbReference>
<evidence type="ECO:0000256" key="2">
    <source>
        <dbReference type="SAM" id="MobiDB-lite"/>
    </source>
</evidence>
<dbReference type="CDD" id="cd16123">
    <property type="entry name" value="RA_RASSF7_like"/>
    <property type="match status" value="1"/>
</dbReference>
<dbReference type="OrthoDB" id="6372151at2759"/>
<name>A0A7R8CYG9_LEPSM</name>
<feature type="region of interest" description="Disordered" evidence="2">
    <location>
        <begin position="439"/>
        <end position="509"/>
    </location>
</feature>
<sequence length="509" mass="56687">MCVAPSRRQRRVAAAKSPTMVKFYSNLRDRIFDPCEQTESAEIPFWVGGNQKWISGIRNITTCGDILKALLKSDSKYAHHTDVLLKFVLVERWRKVEKPLRSDSKILKIYQAWGQEISDVKFVVKRLHSSSRSSSGNNTSSRVRRSDSKLWRQNRIGCSTDTIHPKCLSESEDDSKPLNPRVEKLIKTILAQGESIQAELLRLTSVASSNKSGDDKDYLLKHYLGSIPEKPEDSGCTSEERDDKSQSPHLRITRQGDEDEGDINEADISFFKRDGEEEDPGNTTTSSIDPGAIHLWTELFEKIFNMNQKLAVQEDELHNLSRKMKSYLDAPPESIVDLELQSASAELSQATELNSVLGREIRRNEIALGHLAKNYDGRKVFANRLEIDVNRAESFSIKLKKELAERSSPPGESGESHQVPTKVSHIEKTVRFNDREQILATPEPPPKSVQTCSSSSPVKKSILKVGPDGHPLDAGDSNSDTGLSSMHSSSSEDGSSPVTTAGYGLDTLV</sequence>
<proteinExistence type="predicted"/>
<organism evidence="3 4">
    <name type="scientific">Lepeophtheirus salmonis</name>
    <name type="common">Salmon louse</name>
    <name type="synonym">Caligus salmonis</name>
    <dbReference type="NCBI Taxonomy" id="72036"/>
    <lineage>
        <taxon>Eukaryota</taxon>
        <taxon>Metazoa</taxon>
        <taxon>Ecdysozoa</taxon>
        <taxon>Arthropoda</taxon>
        <taxon>Crustacea</taxon>
        <taxon>Multicrustacea</taxon>
        <taxon>Hexanauplia</taxon>
        <taxon>Copepoda</taxon>
        <taxon>Siphonostomatoida</taxon>
        <taxon>Caligidae</taxon>
        <taxon>Lepeophtheirus</taxon>
    </lineage>
</organism>
<feature type="coiled-coil region" evidence="1">
    <location>
        <begin position="303"/>
        <end position="330"/>
    </location>
</feature>
<accession>A0A7R8CYG9</accession>
<dbReference type="SUPFAM" id="SSF54236">
    <property type="entry name" value="Ubiquitin-like"/>
    <property type="match status" value="1"/>
</dbReference>
<dbReference type="Gene3D" id="3.10.20.90">
    <property type="entry name" value="Phosphatidylinositol 3-kinase Catalytic Subunit, Chain A, domain 1"/>
    <property type="match status" value="1"/>
</dbReference>
<dbReference type="EMBL" id="HG994585">
    <property type="protein sequence ID" value="CAF2969353.1"/>
    <property type="molecule type" value="Genomic_DNA"/>
</dbReference>
<reference evidence="3" key="1">
    <citation type="submission" date="2021-02" db="EMBL/GenBank/DDBJ databases">
        <authorList>
            <person name="Bekaert M."/>
        </authorList>
    </citation>
    <scope>NUCLEOTIDE SEQUENCE</scope>
    <source>
        <strain evidence="3">IoA-00</strain>
    </source>
</reference>